<sequence>MSAHTIDNTGPPIDDHGDGKDHVDPLAIGAGHINLNKAMSPSLIYDANEEDYVRFLCSMNFTRKQITLITRTITNVGKSMLTCIANLTDMGEVKVNVEPNK</sequence>
<evidence type="ECO:0000313" key="5">
    <source>
        <dbReference type="Proteomes" id="UP001420932"/>
    </source>
</evidence>
<dbReference type="Gene3D" id="3.40.50.200">
    <property type="entry name" value="Peptidase S8/S53 domain"/>
    <property type="match status" value="1"/>
</dbReference>
<dbReference type="PANTHER" id="PTHR10795">
    <property type="entry name" value="PROPROTEIN CONVERTASE SUBTILISIN/KEXIN"/>
    <property type="match status" value="1"/>
</dbReference>
<proteinExistence type="inferred from homology"/>
<dbReference type="InterPro" id="IPR036852">
    <property type="entry name" value="Peptidase_S8/S53_dom_sf"/>
</dbReference>
<evidence type="ECO:0000256" key="3">
    <source>
        <dbReference type="SAM" id="MobiDB-lite"/>
    </source>
</evidence>
<comment type="caution">
    <text evidence="4">The sequence shown here is derived from an EMBL/GenBank/DDBJ whole genome shotgun (WGS) entry which is preliminary data.</text>
</comment>
<keyword evidence="5" id="KW-1185">Reference proteome</keyword>
<accession>A0AAP0L3N5</accession>
<dbReference type="AlphaFoldDB" id="A0AAP0L3N5"/>
<reference evidence="4 5" key="1">
    <citation type="submission" date="2024-01" db="EMBL/GenBank/DDBJ databases">
        <title>Genome assemblies of Stephania.</title>
        <authorList>
            <person name="Yang L."/>
        </authorList>
    </citation>
    <scope>NUCLEOTIDE SEQUENCE [LARGE SCALE GENOMIC DNA]</scope>
    <source>
        <strain evidence="4">YNDBR</strain>
        <tissue evidence="4">Leaf</tissue>
    </source>
</reference>
<evidence type="ECO:0000313" key="4">
    <source>
        <dbReference type="EMBL" id="KAK9163370.1"/>
    </source>
</evidence>
<dbReference type="Proteomes" id="UP001420932">
    <property type="component" value="Unassembled WGS sequence"/>
</dbReference>
<gene>
    <name evidence="4" type="ORF">Syun_004272</name>
</gene>
<protein>
    <submittedName>
        <fullName evidence="4">Uncharacterized protein</fullName>
    </submittedName>
</protein>
<keyword evidence="2" id="KW-0732">Signal</keyword>
<name>A0AAP0L3N5_9MAGN</name>
<dbReference type="GO" id="GO:0004252">
    <property type="term" value="F:serine-type endopeptidase activity"/>
    <property type="evidence" value="ECO:0007669"/>
    <property type="project" value="InterPro"/>
</dbReference>
<comment type="similarity">
    <text evidence="1">Belongs to the peptidase S8 family.</text>
</comment>
<evidence type="ECO:0000256" key="1">
    <source>
        <dbReference type="ARBA" id="ARBA00011073"/>
    </source>
</evidence>
<dbReference type="InterPro" id="IPR045051">
    <property type="entry name" value="SBT"/>
</dbReference>
<dbReference type="EMBL" id="JBBNAF010000002">
    <property type="protein sequence ID" value="KAK9163370.1"/>
    <property type="molecule type" value="Genomic_DNA"/>
</dbReference>
<dbReference type="GO" id="GO:0006508">
    <property type="term" value="P:proteolysis"/>
    <property type="evidence" value="ECO:0007669"/>
    <property type="project" value="InterPro"/>
</dbReference>
<feature type="region of interest" description="Disordered" evidence="3">
    <location>
        <begin position="1"/>
        <end position="22"/>
    </location>
</feature>
<feature type="compositionally biased region" description="Basic and acidic residues" evidence="3">
    <location>
        <begin position="13"/>
        <end position="22"/>
    </location>
</feature>
<organism evidence="4 5">
    <name type="scientific">Stephania yunnanensis</name>
    <dbReference type="NCBI Taxonomy" id="152371"/>
    <lineage>
        <taxon>Eukaryota</taxon>
        <taxon>Viridiplantae</taxon>
        <taxon>Streptophyta</taxon>
        <taxon>Embryophyta</taxon>
        <taxon>Tracheophyta</taxon>
        <taxon>Spermatophyta</taxon>
        <taxon>Magnoliopsida</taxon>
        <taxon>Ranunculales</taxon>
        <taxon>Menispermaceae</taxon>
        <taxon>Menispermoideae</taxon>
        <taxon>Cissampelideae</taxon>
        <taxon>Stephania</taxon>
    </lineage>
</organism>
<evidence type="ECO:0000256" key="2">
    <source>
        <dbReference type="ARBA" id="ARBA00022729"/>
    </source>
</evidence>